<dbReference type="PANTHER" id="PTHR43566">
    <property type="entry name" value="CONSERVED PROTEIN"/>
    <property type="match status" value="1"/>
</dbReference>
<dbReference type="InterPro" id="IPR036390">
    <property type="entry name" value="WH_DNA-bd_sf"/>
</dbReference>
<dbReference type="InterPro" id="IPR041682">
    <property type="entry name" value="AAA_14"/>
</dbReference>
<dbReference type="SUPFAM" id="SSF46785">
    <property type="entry name" value="Winged helix' DNA-binding domain"/>
    <property type="match status" value="1"/>
</dbReference>
<dbReference type="InterPro" id="IPR025420">
    <property type="entry name" value="DUF4143"/>
</dbReference>
<dbReference type="Proteomes" id="UP000176420">
    <property type="component" value="Unassembled WGS sequence"/>
</dbReference>
<keyword evidence="1" id="KW-0238">DNA-binding</keyword>
<dbReference type="Gene3D" id="3.40.50.300">
    <property type="entry name" value="P-loop containing nucleotide triphosphate hydrolases"/>
    <property type="match status" value="1"/>
</dbReference>
<dbReference type="AlphaFoldDB" id="A0A1G2BGI1"/>
<reference evidence="3 4" key="1">
    <citation type="journal article" date="2016" name="Nat. Commun.">
        <title>Thousands of microbial genomes shed light on interconnected biogeochemical processes in an aquifer system.</title>
        <authorList>
            <person name="Anantharaman K."/>
            <person name="Brown C.T."/>
            <person name="Hug L.A."/>
            <person name="Sharon I."/>
            <person name="Castelle C.J."/>
            <person name="Probst A.J."/>
            <person name="Thomas B.C."/>
            <person name="Singh A."/>
            <person name="Wilkins M.J."/>
            <person name="Karaoz U."/>
            <person name="Brodie E.L."/>
            <person name="Williams K.H."/>
            <person name="Hubbard S.S."/>
            <person name="Banfield J.F."/>
        </authorList>
    </citation>
    <scope>NUCLEOTIDE SEQUENCE [LARGE SCALE GENOMIC DNA]</scope>
</reference>
<dbReference type="SMART" id="SM00382">
    <property type="entry name" value="AAA"/>
    <property type="match status" value="1"/>
</dbReference>
<protein>
    <recommendedName>
        <fullName evidence="2">AAA+ ATPase domain-containing protein</fullName>
    </recommendedName>
</protein>
<dbReference type="SUPFAM" id="SSF52540">
    <property type="entry name" value="P-loop containing nucleoside triphosphate hydrolases"/>
    <property type="match status" value="1"/>
</dbReference>
<sequence length="376" mass="44408">MFKRYYSDKIHSWLKPNKVLVLYGPRQVGKTTIIQNYLKQYKGKVYQSTGEDAGLKEILESNDFSKIISFFTGYDLIFIDEAQKIEHIGQGLKIIVDQIPKIRVIATGSSSFDLSNKIGEPLVGRQTVHTLFPISVLELKEEKGGAFLYQNLERLLIFGQYPEVLTSKNFADKIQYLFQIRDAYLYKDILELEQIRNSQKILQLLRLIAFQIGHEVSLQELGRQLGMSRNTVERYLDLLEKAFVIIRVGGFSRNLRKEITKISRYYFYDNGIRNALIGNFNFLNSRNDIGQLWENFLFIERMKKREYLGLYANYYFWRTWSQQEIDLVEERGGKLYGYEFKWQNHRNHNAPKEWLSEYQEASYDIIDQTNYLDFVS</sequence>
<dbReference type="InterPro" id="IPR027417">
    <property type="entry name" value="P-loop_NTPase"/>
</dbReference>
<comment type="caution">
    <text evidence="3">The sequence shown here is derived from an EMBL/GenBank/DDBJ whole genome shotgun (WGS) entry which is preliminary data.</text>
</comment>
<feature type="domain" description="AAA+ ATPase" evidence="2">
    <location>
        <begin position="16"/>
        <end position="133"/>
    </location>
</feature>
<evidence type="ECO:0000313" key="3">
    <source>
        <dbReference type="EMBL" id="OGY87390.1"/>
    </source>
</evidence>
<dbReference type="EMBL" id="MHKI01000009">
    <property type="protein sequence ID" value="OGY87390.1"/>
    <property type="molecule type" value="Genomic_DNA"/>
</dbReference>
<name>A0A1G2BGI1_9BACT</name>
<accession>A0A1G2BGI1</accession>
<dbReference type="Pfam" id="PF13635">
    <property type="entry name" value="DUF4143"/>
    <property type="match status" value="1"/>
</dbReference>
<dbReference type="Pfam" id="PF13173">
    <property type="entry name" value="AAA_14"/>
    <property type="match status" value="1"/>
</dbReference>
<dbReference type="PANTHER" id="PTHR43566:SF1">
    <property type="entry name" value="AAA+ ATPASE DOMAIN-CONTAINING PROTEIN"/>
    <property type="match status" value="1"/>
</dbReference>
<evidence type="ECO:0000259" key="2">
    <source>
        <dbReference type="SMART" id="SM00382"/>
    </source>
</evidence>
<proteinExistence type="predicted"/>
<gene>
    <name evidence="3" type="ORF">A2319_05490</name>
</gene>
<evidence type="ECO:0000313" key="4">
    <source>
        <dbReference type="Proteomes" id="UP000176420"/>
    </source>
</evidence>
<organism evidence="3 4">
    <name type="scientific">Candidatus Kerfeldbacteria bacterium RIFOXYB2_FULL_38_14</name>
    <dbReference type="NCBI Taxonomy" id="1798547"/>
    <lineage>
        <taxon>Bacteria</taxon>
        <taxon>Candidatus Kerfeldiibacteriota</taxon>
    </lineage>
</organism>
<dbReference type="InterPro" id="IPR003593">
    <property type="entry name" value="AAA+_ATPase"/>
</dbReference>
<dbReference type="GO" id="GO:0003677">
    <property type="term" value="F:DNA binding"/>
    <property type="evidence" value="ECO:0007669"/>
    <property type="project" value="UniProtKB-KW"/>
</dbReference>
<evidence type="ECO:0000256" key="1">
    <source>
        <dbReference type="ARBA" id="ARBA00023125"/>
    </source>
</evidence>